<accession>W9JG51</accession>
<dbReference type="InterPro" id="IPR012312">
    <property type="entry name" value="Hemerythrin-like"/>
</dbReference>
<dbReference type="Gene3D" id="1.20.120.520">
    <property type="entry name" value="nmb1532 protein domain like"/>
    <property type="match status" value="1"/>
</dbReference>
<dbReference type="Pfam" id="PF01814">
    <property type="entry name" value="Hemerythrin"/>
    <property type="match status" value="1"/>
</dbReference>
<name>W9JG51_FUSOX</name>
<evidence type="ECO:0000313" key="1">
    <source>
        <dbReference type="EMBL" id="EWZ28438.1"/>
    </source>
</evidence>
<dbReference type="PANTHER" id="PTHR35585:SF1">
    <property type="entry name" value="HHE DOMAIN PROTEIN (AFU_ORTHOLOGUE AFUA_4G00730)"/>
    <property type="match status" value="1"/>
</dbReference>
<dbReference type="PANTHER" id="PTHR35585">
    <property type="entry name" value="HHE DOMAIN PROTEIN (AFU_ORTHOLOGUE AFUA_4G00730)"/>
    <property type="match status" value="1"/>
</dbReference>
<proteinExistence type="predicted"/>
<sequence>MSSMRALLSPQLRTLLRPQVLRASPRFMRIQTAALSSAISDAIIQDHRELEKYYNEVINSTDHDHQQRFGNQFIWELARHSISEELVVYPAFEKYMGPKGQEMADSDRQEHYKIKELLKEFQNMKSTDPDYVPKLKELWAPLWQHIQEEERLDLPALEQSLKAQGAFRRKINPWRRINSSILRALLYYPHVQNWELSILDPRNTAPTLATGEPQIKNTLNETALFDKRLSTRLSLEQIDLASNHSGGQRSRSVDCQVSARPKILTSSPASLSFPGPLRTPVASDDFNRGAAGGTMGLKRKR</sequence>
<organism evidence="1">
    <name type="scientific">Fusarium oxysporum Fo47</name>
    <dbReference type="NCBI Taxonomy" id="660027"/>
    <lineage>
        <taxon>Eukaryota</taxon>
        <taxon>Fungi</taxon>
        <taxon>Dikarya</taxon>
        <taxon>Ascomycota</taxon>
        <taxon>Pezizomycotina</taxon>
        <taxon>Sordariomycetes</taxon>
        <taxon>Hypocreomycetidae</taxon>
        <taxon>Hypocreales</taxon>
        <taxon>Nectriaceae</taxon>
        <taxon>Fusarium</taxon>
        <taxon>Fusarium oxysporum species complex</taxon>
    </lineage>
</organism>
<dbReference type="AlphaFoldDB" id="W9JG51"/>
<reference evidence="1" key="1">
    <citation type="submission" date="2011-06" db="EMBL/GenBank/DDBJ databases">
        <title>The Genome Sequence of Fusarium oxysporum Fo47.</title>
        <authorList>
            <consortium name="The Broad Institute Genome Sequencing Platform"/>
            <person name="Ma L.-J."/>
            <person name="Gale L.R."/>
            <person name="Schwartz D.C."/>
            <person name="Zhou S."/>
            <person name="Corby-Kistler H."/>
            <person name="Young S.K."/>
            <person name="Zeng Q."/>
            <person name="Gargeya S."/>
            <person name="Fitzgerald M."/>
            <person name="Haas B."/>
            <person name="Abouelleil A."/>
            <person name="Alvarado L."/>
            <person name="Arachchi H.M."/>
            <person name="Berlin A."/>
            <person name="Brown A."/>
            <person name="Chapman S.B."/>
            <person name="Chen Z."/>
            <person name="Dunbar C."/>
            <person name="Freedman E."/>
            <person name="Gearin G."/>
            <person name="Gellesch M."/>
            <person name="Goldberg J."/>
            <person name="Griggs A."/>
            <person name="Gujja S."/>
            <person name="Heiman D."/>
            <person name="Howarth C."/>
            <person name="Larson L."/>
            <person name="Lui A."/>
            <person name="MacDonald P.J.P."/>
            <person name="Mehta T."/>
            <person name="Montmayeur A."/>
            <person name="Murphy C."/>
            <person name="Neiman D."/>
            <person name="Pearson M."/>
            <person name="Priest M."/>
            <person name="Roberts A."/>
            <person name="Saif S."/>
            <person name="Shea T."/>
            <person name="Shenoy N."/>
            <person name="Sisk P."/>
            <person name="Stolte C."/>
            <person name="Sykes S."/>
            <person name="Wortman J."/>
            <person name="Nusbaum C."/>
            <person name="Birren B."/>
        </authorList>
    </citation>
    <scope>NUCLEOTIDE SEQUENCE [LARGE SCALE GENOMIC DNA]</scope>
    <source>
        <strain evidence="1">Fo47</strain>
    </source>
</reference>
<dbReference type="VEuPathDB" id="FungiDB:FOZG_17831"/>
<gene>
    <name evidence="1" type="ORF">FOZG_17831</name>
</gene>
<reference evidence="1" key="2">
    <citation type="submission" date="2012-06" db="EMBL/GenBank/DDBJ databases">
        <title>Annotation of the Genome Sequence of Fusarium oxysporum Fo47.</title>
        <authorList>
            <consortium name="The Broad Institute Genomics Platform"/>
            <person name="Ma L.-J."/>
            <person name="Corby-Kistler H."/>
            <person name="Broz K."/>
            <person name="Gale L.R."/>
            <person name="Jonkers W."/>
            <person name="O'Donnell K."/>
            <person name="Ploetz R."/>
            <person name="Steinberg C."/>
            <person name="Schwartz D.C."/>
            <person name="VanEtten H."/>
            <person name="Zhou S."/>
            <person name="Young S.K."/>
            <person name="Zeng Q."/>
            <person name="Gargeya S."/>
            <person name="Fitzgerald M."/>
            <person name="Abouelleil A."/>
            <person name="Alvarado L."/>
            <person name="Chapman S.B."/>
            <person name="Gainer-Dewar J."/>
            <person name="Goldberg J."/>
            <person name="Griggs A."/>
            <person name="Gujja S."/>
            <person name="Hansen M."/>
            <person name="Howarth C."/>
            <person name="Imamovic A."/>
            <person name="Ireland A."/>
            <person name="Larimer J."/>
            <person name="McCowan C."/>
            <person name="Murphy C."/>
            <person name="Pearson M."/>
            <person name="Poon T.W."/>
            <person name="Priest M."/>
            <person name="Roberts A."/>
            <person name="Saif S."/>
            <person name="Shea T."/>
            <person name="Sykes S."/>
            <person name="Wortman J."/>
            <person name="Nusbaum C."/>
            <person name="Birren B."/>
        </authorList>
    </citation>
    <scope>NUCLEOTIDE SEQUENCE</scope>
    <source>
        <strain evidence="1">Fo47</strain>
    </source>
</reference>
<dbReference type="EMBL" id="JH717924">
    <property type="protein sequence ID" value="EWZ28438.1"/>
    <property type="molecule type" value="Genomic_DNA"/>
</dbReference>
<protein>
    <submittedName>
        <fullName evidence="1">Uncharacterized protein</fullName>
    </submittedName>
</protein>
<dbReference type="Proteomes" id="UP000030766">
    <property type="component" value="Unassembled WGS sequence"/>
</dbReference>
<dbReference type="HOGENOM" id="CLU_924496_0_0_1"/>